<keyword evidence="1" id="KW-0812">Transmembrane</keyword>
<keyword evidence="1" id="KW-0472">Membrane</keyword>
<keyword evidence="4" id="KW-1185">Reference proteome</keyword>
<protein>
    <submittedName>
        <fullName evidence="3">Uncharacterized protein</fullName>
    </submittedName>
</protein>
<feature type="non-terminal residue" evidence="3">
    <location>
        <position position="1"/>
    </location>
</feature>
<organism evidence="3 4">
    <name type="scientific">Centaurea solstitialis</name>
    <name type="common">yellow star-thistle</name>
    <dbReference type="NCBI Taxonomy" id="347529"/>
    <lineage>
        <taxon>Eukaryota</taxon>
        <taxon>Viridiplantae</taxon>
        <taxon>Streptophyta</taxon>
        <taxon>Embryophyta</taxon>
        <taxon>Tracheophyta</taxon>
        <taxon>Spermatophyta</taxon>
        <taxon>Magnoliopsida</taxon>
        <taxon>eudicotyledons</taxon>
        <taxon>Gunneridae</taxon>
        <taxon>Pentapetalae</taxon>
        <taxon>asterids</taxon>
        <taxon>campanulids</taxon>
        <taxon>Asterales</taxon>
        <taxon>Asteraceae</taxon>
        <taxon>Carduoideae</taxon>
        <taxon>Cardueae</taxon>
        <taxon>Centaureinae</taxon>
        <taxon>Centaurea</taxon>
    </lineage>
</organism>
<comment type="caution">
    <text evidence="3">The sequence shown here is derived from an EMBL/GenBank/DDBJ whole genome shotgun (WGS) entry which is preliminary data.</text>
</comment>
<keyword evidence="1" id="KW-1133">Transmembrane helix</keyword>
<evidence type="ECO:0000313" key="4">
    <source>
        <dbReference type="Proteomes" id="UP001172457"/>
    </source>
</evidence>
<feature type="transmembrane region" description="Helical" evidence="1">
    <location>
        <begin position="166"/>
        <end position="186"/>
    </location>
</feature>
<proteinExistence type="predicted"/>
<dbReference type="AlphaFoldDB" id="A0AA38W5Q1"/>
<dbReference type="Proteomes" id="UP001172457">
    <property type="component" value="Chromosome 5"/>
</dbReference>
<accession>A0AA38W5Q1</accession>
<evidence type="ECO:0000256" key="1">
    <source>
        <dbReference type="SAM" id="Phobius"/>
    </source>
</evidence>
<name>A0AA38W5Q1_9ASTR</name>
<evidence type="ECO:0000313" key="3">
    <source>
        <dbReference type="EMBL" id="KAJ9547697.1"/>
    </source>
</evidence>
<reference evidence="3" key="1">
    <citation type="submission" date="2023-03" db="EMBL/GenBank/DDBJ databases">
        <title>Chromosome-scale reference genome and RAD-based genetic map of yellow starthistle (Centaurea solstitialis) reveal putative structural variation and QTLs associated with invader traits.</title>
        <authorList>
            <person name="Reatini B."/>
            <person name="Cang F.A."/>
            <person name="Jiang Q."/>
            <person name="Mckibben M.T.W."/>
            <person name="Barker M.S."/>
            <person name="Rieseberg L.H."/>
            <person name="Dlugosch K.M."/>
        </authorList>
    </citation>
    <scope>NUCLEOTIDE SEQUENCE</scope>
    <source>
        <strain evidence="3">CAN-66</strain>
        <tissue evidence="3">Leaf</tissue>
    </source>
</reference>
<gene>
    <name evidence="3" type="ORF">OSB04_020240</name>
</gene>
<feature type="signal peptide" evidence="2">
    <location>
        <begin position="1"/>
        <end position="20"/>
    </location>
</feature>
<keyword evidence="2" id="KW-0732">Signal</keyword>
<evidence type="ECO:0000256" key="2">
    <source>
        <dbReference type="SAM" id="SignalP"/>
    </source>
</evidence>
<dbReference type="EMBL" id="JARYMX010000005">
    <property type="protein sequence ID" value="KAJ9547697.1"/>
    <property type="molecule type" value="Genomic_DNA"/>
</dbReference>
<feature type="chain" id="PRO_5041442952" evidence="2">
    <location>
        <begin position="21"/>
        <end position="253"/>
    </location>
</feature>
<sequence length="253" mass="28245">MTTMMMKMLNKFVLISSSSALLLNVGYRIMKSTNNRRGRSEAFSWPEIQVLVSDITTQGYDRKQVGSNESLSLGGSMLNVQMHVEFAVLKHIIVEIVWMLVTVAVKHAYVFLQGLLDIKMNAPVTGIGKHMMAGGEGSLTQKTSNQTWFMLQNAQVHVEFVVQKRIILEIVLIHVSVVVMYAYVFLRDFLDTKMNALATGIGKQKKGVWAKARLIPGNFRGTIRTKYEITLRPSAARTVPRLCSRHTGGNTAA</sequence>